<dbReference type="SMART" id="SM00369">
    <property type="entry name" value="LRR_TYP"/>
    <property type="match status" value="5"/>
</dbReference>
<dbReference type="Gene3D" id="3.80.10.10">
    <property type="entry name" value="Ribonuclease Inhibitor"/>
    <property type="match status" value="3"/>
</dbReference>
<comment type="caution">
    <text evidence="8">The sequence shown here is derived from an EMBL/GenBank/DDBJ whole genome shotgun (WGS) entry which is preliminary data.</text>
</comment>
<dbReference type="InterPro" id="IPR050994">
    <property type="entry name" value="At_inactive_RLKs"/>
</dbReference>
<keyword evidence="1" id="KW-0433">Leucine-rich repeat</keyword>
<keyword evidence="5" id="KW-0472">Membrane</keyword>
<evidence type="ECO:0000313" key="8">
    <source>
        <dbReference type="EMBL" id="KAF2306149.1"/>
    </source>
</evidence>
<organism evidence="8 9">
    <name type="scientific">Hevea brasiliensis</name>
    <name type="common">Para rubber tree</name>
    <name type="synonym">Siphonia brasiliensis</name>
    <dbReference type="NCBI Taxonomy" id="3981"/>
    <lineage>
        <taxon>Eukaryota</taxon>
        <taxon>Viridiplantae</taxon>
        <taxon>Streptophyta</taxon>
        <taxon>Embryophyta</taxon>
        <taxon>Tracheophyta</taxon>
        <taxon>Spermatophyta</taxon>
        <taxon>Magnoliopsida</taxon>
        <taxon>eudicotyledons</taxon>
        <taxon>Gunneridae</taxon>
        <taxon>Pentapetalae</taxon>
        <taxon>rosids</taxon>
        <taxon>fabids</taxon>
        <taxon>Malpighiales</taxon>
        <taxon>Euphorbiaceae</taxon>
        <taxon>Crotonoideae</taxon>
        <taxon>Micrandreae</taxon>
        <taxon>Hevea</taxon>
    </lineage>
</organism>
<evidence type="ECO:0000256" key="3">
    <source>
        <dbReference type="ARBA" id="ARBA00022737"/>
    </source>
</evidence>
<evidence type="ECO:0000256" key="1">
    <source>
        <dbReference type="ARBA" id="ARBA00022614"/>
    </source>
</evidence>
<gene>
    <name evidence="8" type="ORF">GH714_013458</name>
</gene>
<dbReference type="Pfam" id="PF08263">
    <property type="entry name" value="LRRNT_2"/>
    <property type="match status" value="1"/>
</dbReference>
<dbReference type="PROSITE" id="PS51450">
    <property type="entry name" value="LRR"/>
    <property type="match status" value="1"/>
</dbReference>
<dbReference type="EMBL" id="JAAGAX010000008">
    <property type="protein sequence ID" value="KAF2306149.1"/>
    <property type="molecule type" value="Genomic_DNA"/>
</dbReference>
<dbReference type="Pfam" id="PF00560">
    <property type="entry name" value="LRR_1"/>
    <property type="match status" value="8"/>
</dbReference>
<evidence type="ECO:0000256" key="5">
    <source>
        <dbReference type="ARBA" id="ARBA00023136"/>
    </source>
</evidence>
<keyword evidence="3" id="KW-0677">Repeat</keyword>
<proteinExistence type="predicted"/>
<dbReference type="InterPro" id="IPR032675">
    <property type="entry name" value="LRR_dom_sf"/>
</dbReference>
<sequence>MELAILAKCLLLGLAILWIQIHGNKGCFETERLALLDFKEFVGSNGLDVDYLLSSWVDNSMSDCCKWERVMCNSTTGHVTELSLNNTRQYDIESISFYDDENIWFIKFSMFQQLKELKSLNLSYNRIGGFIDDTNFETLSELKKLEVLDLSANYFNNSILSPLSNLTSLKTLILSINIMEGSFPIQDLVKLKNLTVLSLRGNNLNGTPPLQKLSNLKNLKSLDVSGNGFTSTLPFQDFKSNFSKVSKLKYLDLSDNYFNNGILSFSSIFPSVETLDLSDNNLEGPLSYKDLVKLKNLTVLNIWGNNLNGTLPLQSFKRLEELDISYNRFNSSILLSLDALPSFKVLKFCCNDVEGSFPIQELSKLKNLESLDVSWNGFNGTLPFQGLCGLKGLQELDLRYNEFGVVFLNALTI</sequence>
<evidence type="ECO:0000256" key="6">
    <source>
        <dbReference type="SAM" id="SignalP"/>
    </source>
</evidence>
<evidence type="ECO:0000256" key="2">
    <source>
        <dbReference type="ARBA" id="ARBA00022692"/>
    </source>
</evidence>
<name>A0A6A6M2H5_HEVBR</name>
<keyword evidence="9" id="KW-1185">Reference proteome</keyword>
<dbReference type="Proteomes" id="UP000467840">
    <property type="component" value="Chromosome 9"/>
</dbReference>
<dbReference type="AlphaFoldDB" id="A0A6A6M2H5"/>
<keyword evidence="2" id="KW-0812">Transmembrane</keyword>
<keyword evidence="4" id="KW-1133">Transmembrane helix</keyword>
<dbReference type="PANTHER" id="PTHR48010:SF58">
    <property type="entry name" value="RECEPTOR PROTEIN KINASE-LIKE PROTEIN ZAR1"/>
    <property type="match status" value="1"/>
</dbReference>
<dbReference type="SMART" id="SM00365">
    <property type="entry name" value="LRR_SD22"/>
    <property type="match status" value="5"/>
</dbReference>
<feature type="domain" description="Leucine-rich repeat-containing N-terminal plant-type" evidence="7">
    <location>
        <begin position="30"/>
        <end position="73"/>
    </location>
</feature>
<dbReference type="InterPro" id="IPR003591">
    <property type="entry name" value="Leu-rich_rpt_typical-subtyp"/>
</dbReference>
<dbReference type="Pfam" id="PF13516">
    <property type="entry name" value="LRR_6"/>
    <property type="match status" value="1"/>
</dbReference>
<dbReference type="SUPFAM" id="SSF52058">
    <property type="entry name" value="L domain-like"/>
    <property type="match status" value="1"/>
</dbReference>
<keyword evidence="6" id="KW-0732">Signal</keyword>
<feature type="signal peptide" evidence="6">
    <location>
        <begin position="1"/>
        <end position="26"/>
    </location>
</feature>
<protein>
    <recommendedName>
        <fullName evidence="7">Leucine-rich repeat-containing N-terminal plant-type domain-containing protein</fullName>
    </recommendedName>
</protein>
<dbReference type="InterPro" id="IPR001611">
    <property type="entry name" value="Leu-rich_rpt"/>
</dbReference>
<evidence type="ECO:0000313" key="9">
    <source>
        <dbReference type="Proteomes" id="UP000467840"/>
    </source>
</evidence>
<reference evidence="8 9" key="1">
    <citation type="journal article" date="2020" name="Mol. Plant">
        <title>The Chromosome-Based Rubber Tree Genome Provides New Insights into Spurge Genome Evolution and Rubber Biosynthesis.</title>
        <authorList>
            <person name="Liu J."/>
            <person name="Shi C."/>
            <person name="Shi C.C."/>
            <person name="Li W."/>
            <person name="Zhang Q.J."/>
            <person name="Zhang Y."/>
            <person name="Li K."/>
            <person name="Lu H.F."/>
            <person name="Shi C."/>
            <person name="Zhu S.T."/>
            <person name="Xiao Z.Y."/>
            <person name="Nan H."/>
            <person name="Yue Y."/>
            <person name="Zhu X.G."/>
            <person name="Wu Y."/>
            <person name="Hong X.N."/>
            <person name="Fan G.Y."/>
            <person name="Tong Y."/>
            <person name="Zhang D."/>
            <person name="Mao C.L."/>
            <person name="Liu Y.L."/>
            <person name="Hao S.J."/>
            <person name="Liu W.Q."/>
            <person name="Lv M.Q."/>
            <person name="Zhang H.B."/>
            <person name="Liu Y."/>
            <person name="Hu-Tang G.R."/>
            <person name="Wang J.P."/>
            <person name="Wang J.H."/>
            <person name="Sun Y.H."/>
            <person name="Ni S.B."/>
            <person name="Chen W.B."/>
            <person name="Zhang X.C."/>
            <person name="Jiao Y.N."/>
            <person name="Eichler E.E."/>
            <person name="Li G.H."/>
            <person name="Liu X."/>
            <person name="Gao L.Z."/>
        </authorList>
    </citation>
    <scope>NUCLEOTIDE SEQUENCE [LARGE SCALE GENOMIC DNA]</scope>
    <source>
        <strain evidence="9">cv. GT1</strain>
        <tissue evidence="8">Leaf</tissue>
    </source>
</reference>
<accession>A0A6A6M2H5</accession>
<feature type="chain" id="PRO_5025487870" description="Leucine-rich repeat-containing N-terminal plant-type domain-containing protein" evidence="6">
    <location>
        <begin position="27"/>
        <end position="413"/>
    </location>
</feature>
<dbReference type="PANTHER" id="PTHR48010">
    <property type="entry name" value="OS05G0588300 PROTEIN"/>
    <property type="match status" value="1"/>
</dbReference>
<evidence type="ECO:0000259" key="7">
    <source>
        <dbReference type="Pfam" id="PF08263"/>
    </source>
</evidence>
<evidence type="ECO:0000256" key="4">
    <source>
        <dbReference type="ARBA" id="ARBA00022989"/>
    </source>
</evidence>
<dbReference type="InterPro" id="IPR013210">
    <property type="entry name" value="LRR_N_plant-typ"/>
</dbReference>